<evidence type="ECO:0000256" key="2">
    <source>
        <dbReference type="ARBA" id="ARBA00022475"/>
    </source>
</evidence>
<keyword evidence="2" id="KW-1003">Cell membrane</keyword>
<evidence type="ECO:0000256" key="4">
    <source>
        <dbReference type="ARBA" id="ARBA00022989"/>
    </source>
</evidence>
<dbReference type="STRING" id="1442598.GCA_000522465_01901"/>
<dbReference type="KEGG" id="acib:ACBT_1670"/>
<evidence type="ECO:0000256" key="5">
    <source>
        <dbReference type="ARBA" id="ARBA00023136"/>
    </source>
</evidence>
<dbReference type="EMBL" id="CP054051">
    <property type="protein sequence ID" value="QKJ27567.1"/>
    <property type="molecule type" value="Genomic_DNA"/>
</dbReference>
<name>A0A5J6RHK7_9BACT</name>
<evidence type="ECO:0000256" key="6">
    <source>
        <dbReference type="SAM" id="Phobius"/>
    </source>
</evidence>
<dbReference type="PANTHER" id="PTHR33529:SF6">
    <property type="entry name" value="YJGP_YJGQ FAMILY PERMEASE"/>
    <property type="match status" value="1"/>
</dbReference>
<proteinExistence type="predicted"/>
<dbReference type="Proteomes" id="UP000305417">
    <property type="component" value="Unassembled WGS sequence"/>
</dbReference>
<reference evidence="7 10" key="2">
    <citation type="submission" date="2020-05" db="EMBL/GenBank/DDBJ databases">
        <title>Complete genome sequencing of Campylobacter and Arcobacter type strains.</title>
        <authorList>
            <person name="Miller W.G."/>
            <person name="Yee E."/>
        </authorList>
    </citation>
    <scope>NUCLEOTIDE SEQUENCE [LARGE SCALE GENOMIC DNA]</scope>
    <source>
        <strain evidence="7 10">LMG 21996</strain>
    </source>
</reference>
<keyword evidence="3 6" id="KW-0812">Transmembrane</keyword>
<evidence type="ECO:0000313" key="9">
    <source>
        <dbReference type="Proteomes" id="UP000305417"/>
    </source>
</evidence>
<feature type="transmembrane region" description="Helical" evidence="6">
    <location>
        <begin position="12"/>
        <end position="30"/>
    </location>
</feature>
<dbReference type="EMBL" id="VBUC01000031">
    <property type="protein sequence ID" value="TLS96449.1"/>
    <property type="molecule type" value="Genomic_DNA"/>
</dbReference>
<evidence type="ECO:0000313" key="10">
    <source>
        <dbReference type="Proteomes" id="UP000509513"/>
    </source>
</evidence>
<dbReference type="AlphaFoldDB" id="A0A5J6RHK7"/>
<feature type="transmembrane region" description="Helical" evidence="6">
    <location>
        <begin position="50"/>
        <end position="76"/>
    </location>
</feature>
<comment type="subcellular location">
    <subcellularLocation>
        <location evidence="1">Cell membrane</location>
        <topology evidence="1">Multi-pass membrane protein</topology>
    </subcellularLocation>
</comment>
<keyword evidence="9" id="KW-1185">Reference proteome</keyword>
<keyword evidence="5 6" id="KW-0472">Membrane</keyword>
<accession>A0A5J6RHK7</accession>
<dbReference type="GO" id="GO:0043190">
    <property type="term" value="C:ATP-binding cassette (ABC) transporter complex"/>
    <property type="evidence" value="ECO:0007669"/>
    <property type="project" value="TreeGrafter"/>
</dbReference>
<dbReference type="OrthoDB" id="5372305at2"/>
<feature type="transmembrane region" description="Helical" evidence="6">
    <location>
        <begin position="301"/>
        <end position="320"/>
    </location>
</feature>
<dbReference type="Pfam" id="PF03739">
    <property type="entry name" value="LptF_LptG"/>
    <property type="match status" value="1"/>
</dbReference>
<feature type="transmembrane region" description="Helical" evidence="6">
    <location>
        <begin position="267"/>
        <end position="289"/>
    </location>
</feature>
<sequence length="355" mass="41321">MNTLTKYLLEKYLKNFIIVLVSLEIFFVGIDYLQNFKNIPASANLQLLYILYNGFFTLTLALPLSIIFAWVVTLVIFVKNNEFVAFNALGASRRDILFPILFSALTLIFTLIALQTTPLAYSYDQKKKILDNEYFSSTKSDIFLKYDGYFVYFKKLLPLEQIAEDVHVFKIKDEQLVETLIAKTAKFKDNKWEIYDVKVIKKPEVIDVKDSKLDITYADTLTILDGFKPKILDNVYENKSEYSLFDAISALILLNKQDVNTQKIRSIIYNQIFIPFFIFPIILLIYAYTSLNSRFFNLGKFISFSVFGTLIIWGLFFMLYKLTNSGTIVPELAILLPLIIWFVVSIYFYFKKLRA</sequence>
<protein>
    <submittedName>
        <fullName evidence="7">Lipooligosaccharide transport system, ABC transporter permease component LptG</fullName>
    </submittedName>
    <submittedName>
        <fullName evidence="8">YjgP/YjgQ family permease</fullName>
    </submittedName>
</protein>
<keyword evidence="4 6" id="KW-1133">Transmembrane helix</keyword>
<gene>
    <name evidence="7" type="primary">lptG</name>
    <name evidence="7" type="ORF">ACBT_1670</name>
    <name evidence="8" type="ORF">FE247_09895</name>
</gene>
<feature type="transmembrane region" description="Helical" evidence="6">
    <location>
        <begin position="96"/>
        <end position="114"/>
    </location>
</feature>
<dbReference type="PANTHER" id="PTHR33529">
    <property type="entry name" value="SLR0882 PROTEIN-RELATED"/>
    <property type="match status" value="1"/>
</dbReference>
<evidence type="ECO:0000256" key="1">
    <source>
        <dbReference type="ARBA" id="ARBA00004651"/>
    </source>
</evidence>
<feature type="transmembrane region" description="Helical" evidence="6">
    <location>
        <begin position="332"/>
        <end position="350"/>
    </location>
</feature>
<dbReference type="Proteomes" id="UP000509513">
    <property type="component" value="Chromosome"/>
</dbReference>
<evidence type="ECO:0000256" key="3">
    <source>
        <dbReference type="ARBA" id="ARBA00022692"/>
    </source>
</evidence>
<reference evidence="8 9" key="1">
    <citation type="submission" date="2019-05" db="EMBL/GenBank/DDBJ databases">
        <title>Arcobacter cibarius and Arcobacter thereius providing challenges in identification an antibiotic susceptibility and Quinolone resistance.</title>
        <authorList>
            <person name="Busch A."/>
            <person name="Hanel I."/>
            <person name="Hotzel H."/>
            <person name="Tomaso H."/>
        </authorList>
    </citation>
    <scope>NUCLEOTIDE SEQUENCE [LARGE SCALE GENOMIC DNA]</scope>
    <source>
        <strain evidence="8 9">16CS0831-2</strain>
    </source>
</reference>
<organism evidence="7 10">
    <name type="scientific">Aliarcobacter cibarius</name>
    <dbReference type="NCBI Taxonomy" id="255507"/>
    <lineage>
        <taxon>Bacteria</taxon>
        <taxon>Pseudomonadati</taxon>
        <taxon>Campylobacterota</taxon>
        <taxon>Epsilonproteobacteria</taxon>
        <taxon>Campylobacterales</taxon>
        <taxon>Arcobacteraceae</taxon>
        <taxon>Aliarcobacter</taxon>
    </lineage>
</organism>
<dbReference type="RefSeq" id="WP_024775973.1">
    <property type="nucleotide sequence ID" value="NZ_CP043857.1"/>
</dbReference>
<evidence type="ECO:0000313" key="8">
    <source>
        <dbReference type="EMBL" id="TLS96449.1"/>
    </source>
</evidence>
<evidence type="ECO:0000313" key="7">
    <source>
        <dbReference type="EMBL" id="QKJ27567.1"/>
    </source>
</evidence>
<dbReference type="InterPro" id="IPR005495">
    <property type="entry name" value="LptG/LptF_permease"/>
</dbReference>
<dbReference type="GO" id="GO:0015920">
    <property type="term" value="P:lipopolysaccharide transport"/>
    <property type="evidence" value="ECO:0007669"/>
    <property type="project" value="TreeGrafter"/>
</dbReference>